<reference evidence="1" key="1">
    <citation type="submission" date="2023-04" db="EMBL/GenBank/DDBJ databases">
        <title>A chromosome-level genome assembly of the parasitoid wasp Eretmocerus hayati.</title>
        <authorList>
            <person name="Zhong Y."/>
            <person name="Liu S."/>
            <person name="Liu Y."/>
        </authorList>
    </citation>
    <scope>NUCLEOTIDE SEQUENCE</scope>
    <source>
        <strain evidence="1">ZJU_SS_LIU_2023</strain>
    </source>
</reference>
<proteinExistence type="predicted"/>
<accession>A0ACC2P6V8</accession>
<name>A0ACC2P6V8_9HYME</name>
<protein>
    <submittedName>
        <fullName evidence="1">Uncharacterized protein</fullName>
    </submittedName>
</protein>
<dbReference type="EMBL" id="CM056742">
    <property type="protein sequence ID" value="KAJ8679161.1"/>
    <property type="molecule type" value="Genomic_DNA"/>
</dbReference>
<organism evidence="1 2">
    <name type="scientific">Eretmocerus hayati</name>
    <dbReference type="NCBI Taxonomy" id="131215"/>
    <lineage>
        <taxon>Eukaryota</taxon>
        <taxon>Metazoa</taxon>
        <taxon>Ecdysozoa</taxon>
        <taxon>Arthropoda</taxon>
        <taxon>Hexapoda</taxon>
        <taxon>Insecta</taxon>
        <taxon>Pterygota</taxon>
        <taxon>Neoptera</taxon>
        <taxon>Endopterygota</taxon>
        <taxon>Hymenoptera</taxon>
        <taxon>Apocrita</taxon>
        <taxon>Proctotrupomorpha</taxon>
        <taxon>Chalcidoidea</taxon>
        <taxon>Aphelinidae</taxon>
        <taxon>Aphelininae</taxon>
        <taxon>Eretmocerus</taxon>
    </lineage>
</organism>
<gene>
    <name evidence="1" type="ORF">QAD02_014948</name>
</gene>
<sequence>MEKYLLLMYDRPGEPIFVPKGEDKISFDIPINYVPEKYQGVASHILNRFCNEAQTSVPVKEISIPDLSIPLALNRRDAFSLYIPSHQKMAEHLINLFLGMRTVEDLVSFAAYCRDRINIRMFIYCLTVAILHRTDTNYLPIPSLLEVFPSDFIDSGFFVDIKEEANIVPSGSRVPIEIPLDWTATDVDPEHRVAYWREDVGVNLHHWHWHVIYPFAGPSVVVNKDRRGELFYYFHRQMMARYNTERLSNNIGRTRALTNLREPLKEGYYPKLDQVVASRVYPSRSPNMVMSDVQRSKDRLSMLLSDLERWRDVLYEVIKTRQIRNDKGRVIQLDDVKGIDILGNMVESSILSPNSALYGNLHNSGHVILSLVHDPDNRYLESFGVMADDKTAMRDPIFYVWHQFIDDIFVRFKDSLTPYTLEQLNFPGVKVVDIRVSVPRDNPNILNTHWTKSDVELSHGLDFVPRGSILVRLQHLNHDDFSYSFVVSNTNNREVVGTLRVFMAPKHDEKGQLLPFNEQRKLMIEMDRFITRLRRGQNVITRRSTESSLTIPFEVTFRDLNKPVDQTSKDFNYCGCGWPQHMLLPRGTTQGYPMELFVMITNYDLDRVNQADPVGCTNSVSFCGLRDRKYPDTRAMGFPFDRMGRQGVKTLSEFLTPNMKLQQVTVRFNDVIKPRQRKDVP</sequence>
<evidence type="ECO:0000313" key="2">
    <source>
        <dbReference type="Proteomes" id="UP001239111"/>
    </source>
</evidence>
<evidence type="ECO:0000313" key="1">
    <source>
        <dbReference type="EMBL" id="KAJ8679161.1"/>
    </source>
</evidence>
<comment type="caution">
    <text evidence="1">The sequence shown here is derived from an EMBL/GenBank/DDBJ whole genome shotgun (WGS) entry which is preliminary data.</text>
</comment>
<dbReference type="Proteomes" id="UP001239111">
    <property type="component" value="Chromosome 2"/>
</dbReference>
<keyword evidence="2" id="KW-1185">Reference proteome</keyword>